<keyword evidence="2 5" id="KW-0645">Protease</keyword>
<dbReference type="GO" id="GO:0006508">
    <property type="term" value="P:proteolysis"/>
    <property type="evidence" value="ECO:0007669"/>
    <property type="project" value="UniProtKB-KW"/>
</dbReference>
<dbReference type="GO" id="GO:0008233">
    <property type="term" value="F:peptidase activity"/>
    <property type="evidence" value="ECO:0007669"/>
    <property type="project" value="UniProtKB-KW"/>
</dbReference>
<proteinExistence type="predicted"/>
<dbReference type="Proteomes" id="UP000265541">
    <property type="component" value="Unassembled WGS sequence"/>
</dbReference>
<evidence type="ECO:0000256" key="2">
    <source>
        <dbReference type="ARBA" id="ARBA00022670"/>
    </source>
</evidence>
<feature type="domain" description="Prohead serine protease" evidence="4">
    <location>
        <begin position="8"/>
        <end position="160"/>
    </location>
</feature>
<dbReference type="NCBIfam" id="TIGR01543">
    <property type="entry name" value="proheadase_HK97"/>
    <property type="match status" value="1"/>
</dbReference>
<reference evidence="5 6" key="1">
    <citation type="journal article" date="2016" name="Front. Microbiol.">
        <title>Comprehensive Phylogenetic Analysis of Bovine Non-aureus Staphylococci Species Based on Whole-Genome Sequencing.</title>
        <authorList>
            <person name="Naushad S."/>
            <person name="Barkema H.W."/>
            <person name="Luby C."/>
            <person name="Condas L.A."/>
            <person name="Nobrega D.B."/>
            <person name="Carson D.A."/>
            <person name="De Buck J."/>
        </authorList>
    </citation>
    <scope>NUCLEOTIDE SEQUENCE [LARGE SCALE GENOMIC DNA]</scope>
    <source>
        <strain evidence="5 6">SNUC 4781</strain>
    </source>
</reference>
<keyword evidence="3" id="KW-0378">Hydrolase</keyword>
<sequence>MTNSNVDAYKDMVIEGYAVIFNSVSKMTPNGYREKIMPTAFDGVDVSDVKCLVDHDWGQLIGRTKSGTLEINVDEKGLKFKCYLPNTSTGRDIYENIKLGNIDECSFFYTLPQKNEGSRHWEMQDEDYVHVVHQISELREISVVTMPAYDDTSVIVAQRSEDLNHVKELEQMKIALDIESLRFDT</sequence>
<organism evidence="5 6">
    <name type="scientific">Staphylococcus gallinarum</name>
    <dbReference type="NCBI Taxonomy" id="1293"/>
    <lineage>
        <taxon>Bacteria</taxon>
        <taxon>Bacillati</taxon>
        <taxon>Bacillota</taxon>
        <taxon>Bacilli</taxon>
        <taxon>Bacillales</taxon>
        <taxon>Staphylococcaceae</taxon>
        <taxon>Staphylococcus</taxon>
    </lineage>
</organism>
<gene>
    <name evidence="5" type="ORF">BUZ14_11470</name>
</gene>
<dbReference type="Pfam" id="PF04586">
    <property type="entry name" value="Peptidase_S78"/>
    <property type="match status" value="1"/>
</dbReference>
<dbReference type="InterPro" id="IPR054613">
    <property type="entry name" value="Peptidase_S78_dom"/>
</dbReference>
<keyword evidence="1" id="KW-1188">Viral release from host cell</keyword>
<accession>A0A2T4STU9</accession>
<dbReference type="EMBL" id="QYJN01000006">
    <property type="protein sequence ID" value="RIP33144.1"/>
    <property type="molecule type" value="Genomic_DNA"/>
</dbReference>
<dbReference type="RefSeq" id="WP_107579399.1">
    <property type="nucleotide sequence ID" value="NZ_JAHNUU010000011.1"/>
</dbReference>
<protein>
    <submittedName>
        <fullName evidence="5">HK97 family phage prohead protease</fullName>
    </submittedName>
</protein>
<evidence type="ECO:0000313" key="6">
    <source>
        <dbReference type="Proteomes" id="UP000265541"/>
    </source>
</evidence>
<name>A0A2T4STU9_STAGA</name>
<evidence type="ECO:0000313" key="5">
    <source>
        <dbReference type="EMBL" id="RIP33144.1"/>
    </source>
</evidence>
<dbReference type="InterPro" id="IPR006433">
    <property type="entry name" value="Prohead_protease"/>
</dbReference>
<dbReference type="AlphaFoldDB" id="A0A2T4STU9"/>
<evidence type="ECO:0000259" key="4">
    <source>
        <dbReference type="Pfam" id="PF04586"/>
    </source>
</evidence>
<dbReference type="OrthoDB" id="64791at2"/>
<comment type="caution">
    <text evidence="5">The sequence shown here is derived from an EMBL/GenBank/DDBJ whole genome shotgun (WGS) entry which is preliminary data.</text>
</comment>
<evidence type="ECO:0000256" key="3">
    <source>
        <dbReference type="ARBA" id="ARBA00022801"/>
    </source>
</evidence>
<evidence type="ECO:0000256" key="1">
    <source>
        <dbReference type="ARBA" id="ARBA00022612"/>
    </source>
</evidence>